<name>A0A9P4PDF6_9PLEO</name>
<evidence type="ECO:0000313" key="1">
    <source>
        <dbReference type="EMBL" id="KAF2443004.1"/>
    </source>
</evidence>
<dbReference type="InterPro" id="IPR029063">
    <property type="entry name" value="SAM-dependent_MTases_sf"/>
</dbReference>
<dbReference type="SUPFAM" id="SSF53335">
    <property type="entry name" value="S-adenosyl-L-methionine-dependent methyltransferases"/>
    <property type="match status" value="1"/>
</dbReference>
<comment type="caution">
    <text evidence="1">The sequence shown here is derived from an EMBL/GenBank/DDBJ whole genome shotgun (WGS) entry which is preliminary data.</text>
</comment>
<dbReference type="Proteomes" id="UP000799764">
    <property type="component" value="Unassembled WGS sequence"/>
</dbReference>
<proteinExistence type="predicted"/>
<keyword evidence="1" id="KW-0489">Methyltransferase</keyword>
<reference evidence="1" key="1">
    <citation type="journal article" date="2020" name="Stud. Mycol.">
        <title>101 Dothideomycetes genomes: a test case for predicting lifestyles and emergence of pathogens.</title>
        <authorList>
            <person name="Haridas S."/>
            <person name="Albert R."/>
            <person name="Binder M."/>
            <person name="Bloem J."/>
            <person name="Labutti K."/>
            <person name="Salamov A."/>
            <person name="Andreopoulos B."/>
            <person name="Baker S."/>
            <person name="Barry K."/>
            <person name="Bills G."/>
            <person name="Bluhm B."/>
            <person name="Cannon C."/>
            <person name="Castanera R."/>
            <person name="Culley D."/>
            <person name="Daum C."/>
            <person name="Ezra D."/>
            <person name="Gonzalez J."/>
            <person name="Henrissat B."/>
            <person name="Kuo A."/>
            <person name="Liang C."/>
            <person name="Lipzen A."/>
            <person name="Lutzoni F."/>
            <person name="Magnuson J."/>
            <person name="Mondo S."/>
            <person name="Nolan M."/>
            <person name="Ohm R."/>
            <person name="Pangilinan J."/>
            <person name="Park H.-J."/>
            <person name="Ramirez L."/>
            <person name="Alfaro M."/>
            <person name="Sun H."/>
            <person name="Tritt A."/>
            <person name="Yoshinaga Y."/>
            <person name="Zwiers L.-H."/>
            <person name="Turgeon B."/>
            <person name="Goodwin S."/>
            <person name="Spatafora J."/>
            <person name="Crous P."/>
            <person name="Grigoriev I."/>
        </authorList>
    </citation>
    <scope>NUCLEOTIDE SEQUENCE</scope>
    <source>
        <strain evidence="1">CBS 690.94</strain>
    </source>
</reference>
<organism evidence="1 2">
    <name type="scientific">Karstenula rhodostoma CBS 690.94</name>
    <dbReference type="NCBI Taxonomy" id="1392251"/>
    <lineage>
        <taxon>Eukaryota</taxon>
        <taxon>Fungi</taxon>
        <taxon>Dikarya</taxon>
        <taxon>Ascomycota</taxon>
        <taxon>Pezizomycotina</taxon>
        <taxon>Dothideomycetes</taxon>
        <taxon>Pleosporomycetidae</taxon>
        <taxon>Pleosporales</taxon>
        <taxon>Massarineae</taxon>
        <taxon>Didymosphaeriaceae</taxon>
        <taxon>Karstenula</taxon>
    </lineage>
</organism>
<evidence type="ECO:0000313" key="2">
    <source>
        <dbReference type="Proteomes" id="UP000799764"/>
    </source>
</evidence>
<dbReference type="EMBL" id="MU001503">
    <property type="protein sequence ID" value="KAF2443004.1"/>
    <property type="molecule type" value="Genomic_DNA"/>
</dbReference>
<dbReference type="OrthoDB" id="506498at2759"/>
<protein>
    <submittedName>
        <fullName evidence="1">S-adenosyl-L-methionine-dependent methyltransferase</fullName>
    </submittedName>
</protein>
<sequence length="302" mass="35393">MANVRDLVVIHERDFQKYSVDRRIYCVPVCVTSRYNAEIRLEVQYDILYRFFGEKLFFPSISNPRSILECGYGRGQWAVQVAEDYEQCEVTGLDIYPEPLPDQPDNLSLHGYNLNDRFDIPEVFEYKPYDLVHSRFVAQGIKSTRWPTYVQDMKRLLKPTGWVQMVEYYLNIQSNSGRLDMNSALRTWWEKYAEAMERSRRDPRVGPQRLGRLLVDAGYKYINLNTFQLPIGGWRSDFNHAIEPHMARIGRDSVDMVSELLESASLWLFTDRLGMSAAEVETLNNEAKMELRDTTLQLYLPM</sequence>
<dbReference type="GO" id="GO:0032259">
    <property type="term" value="P:methylation"/>
    <property type="evidence" value="ECO:0007669"/>
    <property type="project" value="UniProtKB-KW"/>
</dbReference>
<dbReference type="AlphaFoldDB" id="A0A9P4PDF6"/>
<gene>
    <name evidence="1" type="ORF">P171DRAFT_363477</name>
</gene>
<keyword evidence="1" id="KW-0808">Transferase</keyword>
<dbReference type="PANTHER" id="PTHR43591">
    <property type="entry name" value="METHYLTRANSFERASE"/>
    <property type="match status" value="1"/>
</dbReference>
<accession>A0A9P4PDF6</accession>
<keyword evidence="2" id="KW-1185">Reference proteome</keyword>
<dbReference type="GO" id="GO:0008168">
    <property type="term" value="F:methyltransferase activity"/>
    <property type="evidence" value="ECO:0007669"/>
    <property type="project" value="UniProtKB-KW"/>
</dbReference>
<dbReference type="Gene3D" id="3.40.50.150">
    <property type="entry name" value="Vaccinia Virus protein VP39"/>
    <property type="match status" value="1"/>
</dbReference>
<dbReference type="PANTHER" id="PTHR43591:SF24">
    <property type="entry name" value="2-METHOXY-6-POLYPRENYL-1,4-BENZOQUINOL METHYLASE, MITOCHONDRIAL"/>
    <property type="match status" value="1"/>
</dbReference>
<dbReference type="Pfam" id="PF13489">
    <property type="entry name" value="Methyltransf_23"/>
    <property type="match status" value="1"/>
</dbReference>